<dbReference type="RefSeq" id="WP_394841997.1">
    <property type="nucleotide sequence ID" value="NZ_CP089982.1"/>
</dbReference>
<evidence type="ECO:0000256" key="1">
    <source>
        <dbReference type="ARBA" id="ARBA00006432"/>
    </source>
</evidence>
<dbReference type="InterPro" id="IPR006162">
    <property type="entry name" value="Ppantetheine_attach_site"/>
</dbReference>
<keyword evidence="5" id="KW-0276">Fatty acid metabolism</keyword>
<feature type="domain" description="AMP-dependent synthetase/ligase" evidence="7">
    <location>
        <begin position="23"/>
        <end position="414"/>
    </location>
</feature>
<feature type="domain" description="AMP-binding enzyme C-terminal" evidence="9">
    <location>
        <begin position="458"/>
        <end position="569"/>
    </location>
</feature>
<dbReference type="InterPro" id="IPR042099">
    <property type="entry name" value="ANL_N_sf"/>
</dbReference>
<sequence length="712" mass="78804">MSPNIDLELMMTDDDRTLGDILQSRARQQPDETAYIYLKGGEHDEISVTYGELDRQARTIAATIQGACRPGDRAILLYPPGLEFIAAFFGCLYAGVIAVPAYPPKANRNLSRLRDIVDDCRAVLALSTQQIGNSIQGHWPELRWIATDSLDGSLANGWQARAIDPRALAFLQYTSGSTGTPRGVMVSHRNLVHNSECIRDRWGHSASSVGVCWVPQFHDLGLIIGILQPVYVGYKAVLMSPTAFVQKPFRWLQAISRYRGTTTCGPNFSFDLCVSKVTPEQRATLDLSSLETVMNGAEPVLLSTLQNFAEAFGPCGFDRRAFRGGYGLAEGTVFVTTSHRLPKGPNARSLSRAALEQHLVAGSTERDAQDIVACGPTAGDQELVIVHPDLHTRCKADQIGEIWLKGESVAQGYWERPEETARTFHAFLDDTKEGPFLRTGDLGFLHENELYVTGRTKDLIIVRGRNHYPQDIERTVENVHPTLRLHCTAAFSVREQGEERVVVVQELKRDHGNVDLEQLTADIFRAVAEEHELSLHAIVLIADGNISKTSSGKIQRSTCRRRYEDGAFQVLLQTTFAVSTKRAPMDRAAFLQRFQRLDAEECRAQVELYLIQMLRSIRQGLFYIDVHQALVKIGLDSLGVAEVRSALEDDLGMAFPIPTLMDMSLRDLAEEILRGAATASLEGVRKGADGLSDAEVTTLLEDMLSLEGSNRA</sequence>
<feature type="domain" description="Carrier" evidence="8">
    <location>
        <begin position="624"/>
        <end position="671"/>
    </location>
</feature>
<evidence type="ECO:0000259" key="9">
    <source>
        <dbReference type="Pfam" id="PF23024"/>
    </source>
</evidence>
<keyword evidence="4" id="KW-0436">Ligase</keyword>
<name>A0ABZ2JYF0_9BACT</name>
<dbReference type="Pfam" id="PF00501">
    <property type="entry name" value="AMP-binding"/>
    <property type="match status" value="1"/>
</dbReference>
<dbReference type="Pfam" id="PF23024">
    <property type="entry name" value="AMP-dom_DIP2-like"/>
    <property type="match status" value="1"/>
</dbReference>
<keyword evidence="6" id="KW-0443">Lipid metabolism</keyword>
<evidence type="ECO:0000256" key="6">
    <source>
        <dbReference type="ARBA" id="ARBA00023098"/>
    </source>
</evidence>
<dbReference type="InterPro" id="IPR020845">
    <property type="entry name" value="AMP-binding_CS"/>
</dbReference>
<dbReference type="Pfam" id="PF00550">
    <property type="entry name" value="PP-binding"/>
    <property type="match status" value="1"/>
</dbReference>
<dbReference type="InterPro" id="IPR045851">
    <property type="entry name" value="AMP-bd_C_sf"/>
</dbReference>
<evidence type="ECO:0000259" key="7">
    <source>
        <dbReference type="Pfam" id="PF00501"/>
    </source>
</evidence>
<dbReference type="SUPFAM" id="SSF56801">
    <property type="entry name" value="Acetyl-CoA synthetase-like"/>
    <property type="match status" value="1"/>
</dbReference>
<keyword evidence="3" id="KW-0597">Phosphoprotein</keyword>
<evidence type="ECO:0000313" key="11">
    <source>
        <dbReference type="Proteomes" id="UP001379533"/>
    </source>
</evidence>
<dbReference type="SUPFAM" id="SSF47336">
    <property type="entry name" value="ACP-like"/>
    <property type="match status" value="1"/>
</dbReference>
<accession>A0ABZ2JYF0</accession>
<gene>
    <name evidence="10" type="ORF">LZC95_33590</name>
</gene>
<reference evidence="10 11" key="1">
    <citation type="submission" date="2021-12" db="EMBL/GenBank/DDBJ databases">
        <title>Discovery of the Pendulisporaceae a myxobacterial family with distinct sporulation behavior and unique specialized metabolism.</title>
        <authorList>
            <person name="Garcia R."/>
            <person name="Popoff A."/>
            <person name="Bader C.D."/>
            <person name="Loehr J."/>
            <person name="Walesch S."/>
            <person name="Walt C."/>
            <person name="Boldt J."/>
            <person name="Bunk B."/>
            <person name="Haeckl F.J.F.P.J."/>
            <person name="Gunesch A.P."/>
            <person name="Birkelbach J."/>
            <person name="Nuebel U."/>
            <person name="Pietschmann T."/>
            <person name="Bach T."/>
            <person name="Mueller R."/>
        </authorList>
    </citation>
    <scope>NUCLEOTIDE SEQUENCE [LARGE SCALE GENOMIC DNA]</scope>
    <source>
        <strain evidence="10 11">MSr12523</strain>
    </source>
</reference>
<dbReference type="Gene3D" id="3.30.300.30">
    <property type="match status" value="1"/>
</dbReference>
<dbReference type="InterPro" id="IPR009081">
    <property type="entry name" value="PP-bd_ACP"/>
</dbReference>
<protein>
    <submittedName>
        <fullName evidence="10">AMP-binding protein</fullName>
    </submittedName>
</protein>
<dbReference type="CDD" id="cd05931">
    <property type="entry name" value="FAAL"/>
    <property type="match status" value="1"/>
</dbReference>
<dbReference type="InterPro" id="IPR036736">
    <property type="entry name" value="ACP-like_sf"/>
</dbReference>
<keyword evidence="2" id="KW-0596">Phosphopantetheine</keyword>
<dbReference type="PROSITE" id="PS00455">
    <property type="entry name" value="AMP_BINDING"/>
    <property type="match status" value="1"/>
</dbReference>
<dbReference type="InterPro" id="IPR000873">
    <property type="entry name" value="AMP-dep_synth/lig_dom"/>
</dbReference>
<dbReference type="PANTHER" id="PTHR22754">
    <property type="entry name" value="DISCO-INTERACTING PROTEIN 2 DIP2 -RELATED"/>
    <property type="match status" value="1"/>
</dbReference>
<dbReference type="PANTHER" id="PTHR22754:SF32">
    <property type="entry name" value="DISCO-INTERACTING PROTEIN 2"/>
    <property type="match status" value="1"/>
</dbReference>
<evidence type="ECO:0000313" key="10">
    <source>
        <dbReference type="EMBL" id="WXA91377.1"/>
    </source>
</evidence>
<evidence type="ECO:0000259" key="8">
    <source>
        <dbReference type="Pfam" id="PF00550"/>
    </source>
</evidence>
<evidence type="ECO:0000256" key="4">
    <source>
        <dbReference type="ARBA" id="ARBA00022598"/>
    </source>
</evidence>
<dbReference type="PROSITE" id="PS00012">
    <property type="entry name" value="PHOSPHOPANTETHEINE"/>
    <property type="match status" value="1"/>
</dbReference>
<dbReference type="Proteomes" id="UP001379533">
    <property type="component" value="Chromosome"/>
</dbReference>
<organism evidence="10 11">
    <name type="scientific">Pendulispora brunnea</name>
    <dbReference type="NCBI Taxonomy" id="2905690"/>
    <lineage>
        <taxon>Bacteria</taxon>
        <taxon>Pseudomonadati</taxon>
        <taxon>Myxococcota</taxon>
        <taxon>Myxococcia</taxon>
        <taxon>Myxococcales</taxon>
        <taxon>Sorangiineae</taxon>
        <taxon>Pendulisporaceae</taxon>
        <taxon>Pendulispora</taxon>
    </lineage>
</organism>
<proteinExistence type="inferred from homology"/>
<dbReference type="Gene3D" id="3.40.50.12780">
    <property type="entry name" value="N-terminal domain of ligase-like"/>
    <property type="match status" value="1"/>
</dbReference>
<keyword evidence="11" id="KW-1185">Reference proteome</keyword>
<dbReference type="InterPro" id="IPR025110">
    <property type="entry name" value="AMP-bd_C"/>
</dbReference>
<dbReference type="InterPro" id="IPR040097">
    <property type="entry name" value="FAAL/FAAC"/>
</dbReference>
<evidence type="ECO:0000256" key="5">
    <source>
        <dbReference type="ARBA" id="ARBA00022832"/>
    </source>
</evidence>
<evidence type="ECO:0000256" key="2">
    <source>
        <dbReference type="ARBA" id="ARBA00022450"/>
    </source>
</evidence>
<comment type="similarity">
    <text evidence="1">Belongs to the ATP-dependent AMP-binding enzyme family.</text>
</comment>
<evidence type="ECO:0000256" key="3">
    <source>
        <dbReference type="ARBA" id="ARBA00022553"/>
    </source>
</evidence>
<dbReference type="EMBL" id="CP089982">
    <property type="protein sequence ID" value="WXA91377.1"/>
    <property type="molecule type" value="Genomic_DNA"/>
</dbReference>
<dbReference type="Gene3D" id="1.10.1200.10">
    <property type="entry name" value="ACP-like"/>
    <property type="match status" value="1"/>
</dbReference>